<feature type="region of interest" description="Disordered" evidence="1">
    <location>
        <begin position="608"/>
        <end position="636"/>
    </location>
</feature>
<proteinExistence type="predicted"/>
<feature type="region of interest" description="Disordered" evidence="1">
    <location>
        <begin position="199"/>
        <end position="244"/>
    </location>
</feature>
<feature type="compositionally biased region" description="Low complexity" evidence="1">
    <location>
        <begin position="206"/>
        <end position="221"/>
    </location>
</feature>
<dbReference type="AlphaFoldDB" id="A0A0G4I581"/>
<feature type="region of interest" description="Disordered" evidence="1">
    <location>
        <begin position="62"/>
        <end position="89"/>
    </location>
</feature>
<feature type="compositionally biased region" description="Basic and acidic residues" evidence="1">
    <location>
        <begin position="611"/>
        <end position="631"/>
    </location>
</feature>
<reference evidence="2" key="1">
    <citation type="submission" date="2014-11" db="EMBL/GenBank/DDBJ databases">
        <authorList>
            <person name="Otto D Thomas"/>
            <person name="Naeem Raeece"/>
        </authorList>
    </citation>
    <scope>NUCLEOTIDE SEQUENCE</scope>
</reference>
<feature type="region of interest" description="Disordered" evidence="1">
    <location>
        <begin position="263"/>
        <end position="291"/>
    </location>
</feature>
<sequence>MTRLCSVGTTLGKPPDGSKLTDFFERFSAFFKVEGEGGKVTISLVSPVSGLTVREPEVWKEVKPKKGVNEDKGGKKGKEKAEQGKAAPSKLDEARLKALLNDQQKGKERNSGEVLKRLLDLWTKKGDKNRVGKNKLPSAKNSLWTDMHKVREGLSGTTPYTVFRAWAGAGIVNYLEDENDNEIVWNVDVLDRFRQLVKKREKEGKTSSSKAAARPSSSTPTGGRGLPPPPMGSPGFKQGTMNVSDGPAARVCRYGHECTDSLCTKKHPSTVAPSPRNRAGGEEQNEETQDGSATRILAAVKDQQTGAVLEEMLSWGERSPWGSTAAASPSYSYSPLIKKCPKKHKCQNYDCVYSHPPHRKGICPSASTCADQAGCTYLHEWVTVLTSSGREHQVPSNWLLPTEGKRLSLTGMVVVACPEFPGCPRAASCEAVHLCGASQETEGNPPNSSGNFIGEISEQLRDVFETSQEEAAEREDGSVCESAGAEEEEEGREGSQSEEGSWELDSSGYVGGGDGEKTEETRDEKRGKSTVEQVGESVEEEEWESAWEETGRPSQGGRSGIVGRSGGEISSSVSPTAMMTPDLVPSPDLALSQIEGYVRQWDDLMLGPLEGGRKSETAQEELESNKSREETQESPSLLLPAVRTSIPEIKRPVQDVKEGEREGVQAFDMRLRVETETTDAVTKKQQDVPEQNLAPSPWRQAQRRVGRGSDLSVSRSALRVTPLVVDGHAWGLLTGRDPAALDDLEAFLREEISGGAGDGRELIIPRDGRYFLHPDPAEGKKLHVEGFDSAEELEAWVMYVYEAKKRGWKWVETPFGPSAVDSPSVRDGGGGVQRHTVLRADRVCGGTLAEVAARACEEEQFEPVGGAVKAGMQVDDIVFVVGDPGRFGSGGEERGREILPREVGNDLLESAAWRRWPAFQAGGRPGALRWVVFAGDGRPGDALEEWGRHTRRLLRF</sequence>
<feature type="compositionally biased region" description="Gly residues" evidence="1">
    <location>
        <begin position="557"/>
        <end position="566"/>
    </location>
</feature>
<protein>
    <submittedName>
        <fullName evidence="2">Uncharacterized protein</fullName>
    </submittedName>
</protein>
<feature type="compositionally biased region" description="Basic and acidic residues" evidence="1">
    <location>
        <begin position="514"/>
        <end position="529"/>
    </location>
</feature>
<gene>
    <name evidence="2" type="ORF">Cvel_11116</name>
</gene>
<evidence type="ECO:0000256" key="1">
    <source>
        <dbReference type="SAM" id="MobiDB-lite"/>
    </source>
</evidence>
<feature type="region of interest" description="Disordered" evidence="1">
    <location>
        <begin position="466"/>
        <end position="580"/>
    </location>
</feature>
<dbReference type="EMBL" id="CDMZ01005166">
    <property type="protein sequence ID" value="CEM52161.1"/>
    <property type="molecule type" value="Genomic_DNA"/>
</dbReference>
<accession>A0A0G4I581</accession>
<name>A0A0G4I581_9ALVE</name>
<evidence type="ECO:0000313" key="2">
    <source>
        <dbReference type="EMBL" id="CEM52161.1"/>
    </source>
</evidence>
<feature type="compositionally biased region" description="Basic and acidic residues" evidence="1">
    <location>
        <begin position="62"/>
        <end position="83"/>
    </location>
</feature>
<feature type="compositionally biased region" description="Acidic residues" evidence="1">
    <location>
        <begin position="537"/>
        <end position="547"/>
    </location>
</feature>
<organism evidence="2">
    <name type="scientific">Chromera velia CCMP2878</name>
    <dbReference type="NCBI Taxonomy" id="1169474"/>
    <lineage>
        <taxon>Eukaryota</taxon>
        <taxon>Sar</taxon>
        <taxon>Alveolata</taxon>
        <taxon>Colpodellida</taxon>
        <taxon>Chromeraceae</taxon>
        <taxon>Chromera</taxon>
    </lineage>
</organism>
<dbReference type="VEuPathDB" id="CryptoDB:Cvel_11116"/>